<dbReference type="GO" id="GO:0005886">
    <property type="term" value="C:plasma membrane"/>
    <property type="evidence" value="ECO:0007669"/>
    <property type="project" value="UniProtKB-SubCell"/>
</dbReference>
<dbReference type="STRING" id="58343.AQJ46_50120"/>
<dbReference type="InterPro" id="IPR005467">
    <property type="entry name" value="His_kinase_dom"/>
</dbReference>
<dbReference type="PANTHER" id="PTHR45436">
    <property type="entry name" value="SENSOR HISTIDINE KINASE YKOH"/>
    <property type="match status" value="1"/>
</dbReference>
<dbReference type="Gene3D" id="3.30.565.10">
    <property type="entry name" value="Histidine kinase-like ATPase, C-terminal domain"/>
    <property type="match status" value="1"/>
</dbReference>
<dbReference type="SMART" id="SM00388">
    <property type="entry name" value="HisKA"/>
    <property type="match status" value="1"/>
</dbReference>
<dbReference type="GO" id="GO:0000155">
    <property type="term" value="F:phosphorelay sensor kinase activity"/>
    <property type="evidence" value="ECO:0007669"/>
    <property type="project" value="InterPro"/>
</dbReference>
<protein>
    <recommendedName>
        <fullName evidence="3">histidine kinase</fullName>
        <ecNumber evidence="3">2.7.13.3</ecNumber>
    </recommendedName>
</protein>
<evidence type="ECO:0000259" key="13">
    <source>
        <dbReference type="PROSITE" id="PS50109"/>
    </source>
</evidence>
<dbReference type="InterPro" id="IPR036097">
    <property type="entry name" value="HisK_dim/P_sf"/>
</dbReference>
<dbReference type="InterPro" id="IPR036890">
    <property type="entry name" value="HATPase_C_sf"/>
</dbReference>
<dbReference type="Pfam" id="PF02518">
    <property type="entry name" value="HATPase_c"/>
    <property type="match status" value="1"/>
</dbReference>
<keyword evidence="10 12" id="KW-0472">Membrane</keyword>
<dbReference type="InterPro" id="IPR003594">
    <property type="entry name" value="HATPase_dom"/>
</dbReference>
<dbReference type="EMBL" id="LMWU01000085">
    <property type="protein sequence ID" value="KUN53988.1"/>
    <property type="molecule type" value="Genomic_DNA"/>
</dbReference>
<dbReference type="AlphaFoldDB" id="A0A124HV07"/>
<dbReference type="PROSITE" id="PS50885">
    <property type="entry name" value="HAMP"/>
    <property type="match status" value="1"/>
</dbReference>
<keyword evidence="5" id="KW-0808">Transferase</keyword>
<dbReference type="InterPro" id="IPR050428">
    <property type="entry name" value="TCS_sensor_his_kinase"/>
</dbReference>
<evidence type="ECO:0000256" key="6">
    <source>
        <dbReference type="ARBA" id="ARBA00022692"/>
    </source>
</evidence>
<dbReference type="PANTHER" id="PTHR45436:SF5">
    <property type="entry name" value="SENSOR HISTIDINE KINASE TRCS"/>
    <property type="match status" value="1"/>
</dbReference>
<evidence type="ECO:0000256" key="2">
    <source>
        <dbReference type="ARBA" id="ARBA00004236"/>
    </source>
</evidence>
<organism evidence="15 16">
    <name type="scientific">Streptomyces canus</name>
    <dbReference type="NCBI Taxonomy" id="58343"/>
    <lineage>
        <taxon>Bacteria</taxon>
        <taxon>Bacillati</taxon>
        <taxon>Actinomycetota</taxon>
        <taxon>Actinomycetes</taxon>
        <taxon>Kitasatosporales</taxon>
        <taxon>Streptomycetaceae</taxon>
        <taxon>Streptomyces</taxon>
        <taxon>Streptomyces aurantiacus group</taxon>
    </lineage>
</organism>
<keyword evidence="8 12" id="KW-1133">Transmembrane helix</keyword>
<feature type="domain" description="HAMP" evidence="14">
    <location>
        <begin position="186"/>
        <end position="239"/>
    </location>
</feature>
<evidence type="ECO:0000256" key="9">
    <source>
        <dbReference type="ARBA" id="ARBA00023012"/>
    </source>
</evidence>
<evidence type="ECO:0000256" key="10">
    <source>
        <dbReference type="ARBA" id="ARBA00023136"/>
    </source>
</evidence>
<dbReference type="Proteomes" id="UP000053669">
    <property type="component" value="Unassembled WGS sequence"/>
</dbReference>
<evidence type="ECO:0000256" key="4">
    <source>
        <dbReference type="ARBA" id="ARBA00022553"/>
    </source>
</evidence>
<feature type="compositionally biased region" description="Basic and acidic residues" evidence="11">
    <location>
        <begin position="465"/>
        <end position="481"/>
    </location>
</feature>
<evidence type="ECO:0000313" key="15">
    <source>
        <dbReference type="EMBL" id="KUN53988.1"/>
    </source>
</evidence>
<dbReference type="SUPFAM" id="SSF55874">
    <property type="entry name" value="ATPase domain of HSP90 chaperone/DNA topoisomerase II/histidine kinase"/>
    <property type="match status" value="1"/>
</dbReference>
<dbReference type="SMART" id="SM00387">
    <property type="entry name" value="HATPase_c"/>
    <property type="match status" value="1"/>
</dbReference>
<dbReference type="SUPFAM" id="SSF47384">
    <property type="entry name" value="Homodimeric domain of signal transducing histidine kinase"/>
    <property type="match status" value="1"/>
</dbReference>
<dbReference type="PRINTS" id="PR00344">
    <property type="entry name" value="BCTRLSENSOR"/>
</dbReference>
<dbReference type="EC" id="2.7.13.3" evidence="3"/>
<dbReference type="RefSeq" id="WP_059212048.1">
    <property type="nucleotide sequence ID" value="NZ_KQ948692.1"/>
</dbReference>
<dbReference type="SMART" id="SM00304">
    <property type="entry name" value="HAMP"/>
    <property type="match status" value="1"/>
</dbReference>
<dbReference type="InterPro" id="IPR004358">
    <property type="entry name" value="Sig_transdc_His_kin-like_C"/>
</dbReference>
<sequence>MSLRLRFTLAFTAVGALVAVLVGVLSFRAASDRVVDGANRTVRLVALAVTEEQDTAQALPDAVTRDSDGYPGTGDEEEQPAIVRAVAPDGTTTHLGGPDVALPVSDTGRALAASGTAGQEEATMIEVGGDTYCQLTIALGEGQGALQAAIPLEPTRDVLVGIAKEIAGAVLAVVLAAAGAGWLLARRITRRLVRLAGTAEEISAADHADREVPVDGRDEVARVSASFNTMLRRLAASRAVRERLVQDAAHEVRNPLTSLTTNASVLRYVTELSPDDRDRLLDDVEGETRELGHLVDELVRLALSRSRDEAEEPVDLAEVAGRAAQRLRRRTGRLVLLDADDCVVSGRRQGLERAVSNLLENAAKFDGGGDEPIEVHIRRGTITVSDRGPGIDADDVKRVFDRFYRADTAHGLPGSGLGLAIVRDVAEMHGGTVFAGTRSGGGAAVGFTVDTSRLLPERAPYFAEPQDKRLSPERSAERRSD</sequence>
<dbReference type="InterPro" id="IPR003660">
    <property type="entry name" value="HAMP_dom"/>
</dbReference>
<comment type="subcellular location">
    <subcellularLocation>
        <location evidence="2">Cell membrane</location>
    </subcellularLocation>
</comment>
<keyword evidence="9" id="KW-0902">Two-component regulatory system</keyword>
<evidence type="ECO:0000256" key="3">
    <source>
        <dbReference type="ARBA" id="ARBA00012438"/>
    </source>
</evidence>
<evidence type="ECO:0000256" key="11">
    <source>
        <dbReference type="SAM" id="MobiDB-lite"/>
    </source>
</evidence>
<evidence type="ECO:0000256" key="5">
    <source>
        <dbReference type="ARBA" id="ARBA00022679"/>
    </source>
</evidence>
<comment type="caution">
    <text evidence="15">The sequence shown here is derived from an EMBL/GenBank/DDBJ whole genome shotgun (WGS) entry which is preliminary data.</text>
</comment>
<evidence type="ECO:0000256" key="8">
    <source>
        <dbReference type="ARBA" id="ARBA00022989"/>
    </source>
</evidence>
<dbReference type="Gene3D" id="6.10.340.10">
    <property type="match status" value="1"/>
</dbReference>
<dbReference type="SUPFAM" id="SSF158472">
    <property type="entry name" value="HAMP domain-like"/>
    <property type="match status" value="1"/>
</dbReference>
<feature type="transmembrane region" description="Helical" evidence="12">
    <location>
        <begin position="166"/>
        <end position="185"/>
    </location>
</feature>
<dbReference type="Pfam" id="PF00672">
    <property type="entry name" value="HAMP"/>
    <property type="match status" value="1"/>
</dbReference>
<gene>
    <name evidence="15" type="ORF">AQJ46_50120</name>
</gene>
<evidence type="ECO:0000256" key="1">
    <source>
        <dbReference type="ARBA" id="ARBA00000085"/>
    </source>
</evidence>
<keyword evidence="6 12" id="KW-0812">Transmembrane</keyword>
<name>A0A124HV07_9ACTN</name>
<dbReference type="InterPro" id="IPR003661">
    <property type="entry name" value="HisK_dim/P_dom"/>
</dbReference>
<dbReference type="Gene3D" id="1.10.287.130">
    <property type="match status" value="1"/>
</dbReference>
<evidence type="ECO:0000256" key="12">
    <source>
        <dbReference type="SAM" id="Phobius"/>
    </source>
</evidence>
<dbReference type="Pfam" id="PF00512">
    <property type="entry name" value="HisKA"/>
    <property type="match status" value="1"/>
</dbReference>
<dbReference type="CDD" id="cd06225">
    <property type="entry name" value="HAMP"/>
    <property type="match status" value="1"/>
</dbReference>
<feature type="region of interest" description="Disordered" evidence="11">
    <location>
        <begin position="57"/>
        <end position="78"/>
    </location>
</feature>
<dbReference type="CDD" id="cd00082">
    <property type="entry name" value="HisKA"/>
    <property type="match status" value="1"/>
</dbReference>
<dbReference type="CDD" id="cd00075">
    <property type="entry name" value="HATPase"/>
    <property type="match status" value="1"/>
</dbReference>
<evidence type="ECO:0000313" key="16">
    <source>
        <dbReference type="Proteomes" id="UP000053669"/>
    </source>
</evidence>
<accession>A0A124HV07</accession>
<reference evidence="15 16" key="1">
    <citation type="submission" date="2015-10" db="EMBL/GenBank/DDBJ databases">
        <title>Draft genome sequence of Streptomyces canus DSM 40017, type strain for the species Streptomyces canus.</title>
        <authorList>
            <person name="Ruckert C."/>
            <person name="Winkler A."/>
            <person name="Kalinowski J."/>
            <person name="Kampfer P."/>
            <person name="Glaeser S."/>
        </authorList>
    </citation>
    <scope>NUCLEOTIDE SEQUENCE [LARGE SCALE GENOMIC DNA]</scope>
    <source>
        <strain evidence="15 16">DSM 40017</strain>
    </source>
</reference>
<comment type="catalytic activity">
    <reaction evidence="1">
        <text>ATP + protein L-histidine = ADP + protein N-phospho-L-histidine.</text>
        <dbReference type="EC" id="2.7.13.3"/>
    </reaction>
</comment>
<keyword evidence="7 15" id="KW-0418">Kinase</keyword>
<dbReference type="PROSITE" id="PS50109">
    <property type="entry name" value="HIS_KIN"/>
    <property type="match status" value="1"/>
</dbReference>
<proteinExistence type="predicted"/>
<feature type="region of interest" description="Disordered" evidence="11">
    <location>
        <begin position="459"/>
        <end position="481"/>
    </location>
</feature>
<keyword evidence="4" id="KW-0597">Phosphoprotein</keyword>
<evidence type="ECO:0000256" key="7">
    <source>
        <dbReference type="ARBA" id="ARBA00022777"/>
    </source>
</evidence>
<feature type="domain" description="Histidine kinase" evidence="13">
    <location>
        <begin position="247"/>
        <end position="453"/>
    </location>
</feature>
<evidence type="ECO:0000259" key="14">
    <source>
        <dbReference type="PROSITE" id="PS50885"/>
    </source>
</evidence>